<dbReference type="EMBL" id="FNPD01000009">
    <property type="protein sequence ID" value="SDY05247.1"/>
    <property type="molecule type" value="Genomic_DNA"/>
</dbReference>
<evidence type="ECO:0000256" key="1">
    <source>
        <dbReference type="ARBA" id="ARBA00006598"/>
    </source>
</evidence>
<dbReference type="GO" id="GO:0022625">
    <property type="term" value="C:cytosolic large ribosomal subunit"/>
    <property type="evidence" value="ECO:0007669"/>
    <property type="project" value="TreeGrafter"/>
</dbReference>
<evidence type="ECO:0000313" key="8">
    <source>
        <dbReference type="Proteomes" id="UP000199266"/>
    </source>
</evidence>
<evidence type="ECO:0000313" key="7">
    <source>
        <dbReference type="EMBL" id="SDY05247.1"/>
    </source>
</evidence>
<dbReference type="PANTHER" id="PTHR33343">
    <property type="entry name" value="54S RIBOSOMAL PROTEIN BL35M"/>
    <property type="match status" value="1"/>
</dbReference>
<accession>A0A1H3GQ57</accession>
<evidence type="ECO:0000256" key="6">
    <source>
        <dbReference type="RuleBase" id="RU000568"/>
    </source>
</evidence>
<evidence type="ECO:0000256" key="5">
    <source>
        <dbReference type="HAMAP-Rule" id="MF_00514"/>
    </source>
</evidence>
<dbReference type="NCBIfam" id="TIGR00001">
    <property type="entry name" value="rpmI_bact"/>
    <property type="match status" value="1"/>
</dbReference>
<keyword evidence="2 5" id="KW-0689">Ribosomal protein</keyword>
<dbReference type="HAMAP" id="MF_00514">
    <property type="entry name" value="Ribosomal_bL35"/>
    <property type="match status" value="1"/>
</dbReference>
<name>A0A1H3GQ57_9BACT</name>
<dbReference type="Gene3D" id="4.10.410.60">
    <property type="match status" value="1"/>
</dbReference>
<dbReference type="RefSeq" id="WP_040348064.1">
    <property type="nucleotide sequence ID" value="NZ_FNPD01000009.1"/>
</dbReference>
<reference evidence="8" key="1">
    <citation type="submission" date="2016-10" db="EMBL/GenBank/DDBJ databases">
        <authorList>
            <person name="Varghese N."/>
            <person name="Submissions S."/>
        </authorList>
    </citation>
    <scope>NUCLEOTIDE SEQUENCE [LARGE SCALE GENOMIC DNA]</scope>
    <source>
        <strain evidence="8">DSM 13490</strain>
    </source>
</reference>
<dbReference type="PRINTS" id="PR00064">
    <property type="entry name" value="RIBOSOMALL35"/>
</dbReference>
<keyword evidence="8" id="KW-1185">Reference proteome</keyword>
<evidence type="ECO:0000256" key="4">
    <source>
        <dbReference type="ARBA" id="ARBA00071664"/>
    </source>
</evidence>
<gene>
    <name evidence="5" type="primary">rpmI</name>
    <name evidence="7" type="ORF">SAMN03080603_01617</name>
</gene>
<comment type="similarity">
    <text evidence="1 5 6">Belongs to the bacterial ribosomal protein bL35 family.</text>
</comment>
<protein>
    <recommendedName>
        <fullName evidence="4 5">Large ribosomal subunit protein bL35</fullName>
    </recommendedName>
</protein>
<dbReference type="FunFam" id="4.10.410.60:FF:000001">
    <property type="entry name" value="50S ribosomal protein L35"/>
    <property type="match status" value="1"/>
</dbReference>
<dbReference type="Proteomes" id="UP000199266">
    <property type="component" value="Unassembled WGS sequence"/>
</dbReference>
<dbReference type="Pfam" id="PF01632">
    <property type="entry name" value="Ribosomal_L35p"/>
    <property type="match status" value="1"/>
</dbReference>
<sequence length="66" mass="7712">MPKIKTHSGAKKRFKITATGKVAYKKVNRGHLLRKKNQKRIRALKQKGYLDEAFARKIKQLMPYSN</sequence>
<dbReference type="InterPro" id="IPR037229">
    <property type="entry name" value="Ribosomal_bL35_sf"/>
</dbReference>
<dbReference type="PROSITE" id="PS00936">
    <property type="entry name" value="RIBOSOMAL_L35"/>
    <property type="match status" value="1"/>
</dbReference>
<dbReference type="SUPFAM" id="SSF143034">
    <property type="entry name" value="L35p-like"/>
    <property type="match status" value="1"/>
</dbReference>
<organism evidence="7 8">
    <name type="scientific">Acetomicrobium thermoterrenum DSM 13490</name>
    <dbReference type="NCBI Taxonomy" id="1120987"/>
    <lineage>
        <taxon>Bacteria</taxon>
        <taxon>Thermotogati</taxon>
        <taxon>Synergistota</taxon>
        <taxon>Synergistia</taxon>
        <taxon>Synergistales</taxon>
        <taxon>Acetomicrobiaceae</taxon>
        <taxon>Acetomicrobium</taxon>
    </lineage>
</organism>
<evidence type="ECO:0000256" key="3">
    <source>
        <dbReference type="ARBA" id="ARBA00023274"/>
    </source>
</evidence>
<dbReference type="GO" id="GO:0006412">
    <property type="term" value="P:translation"/>
    <property type="evidence" value="ECO:0007669"/>
    <property type="project" value="UniProtKB-UniRule"/>
</dbReference>
<dbReference type="InterPro" id="IPR021137">
    <property type="entry name" value="Ribosomal_bL35-like"/>
</dbReference>
<keyword evidence="3 5" id="KW-0687">Ribonucleoprotein</keyword>
<proteinExistence type="inferred from homology"/>
<dbReference type="InterPro" id="IPR001706">
    <property type="entry name" value="Ribosomal_bL35"/>
</dbReference>
<dbReference type="AlphaFoldDB" id="A0A1H3GQ57"/>
<dbReference type="InterPro" id="IPR018265">
    <property type="entry name" value="Ribosomal_bL35_CS"/>
</dbReference>
<dbReference type="GO" id="GO:0003735">
    <property type="term" value="F:structural constituent of ribosome"/>
    <property type="evidence" value="ECO:0007669"/>
    <property type="project" value="InterPro"/>
</dbReference>
<evidence type="ECO:0000256" key="2">
    <source>
        <dbReference type="ARBA" id="ARBA00022980"/>
    </source>
</evidence>
<dbReference type="PANTHER" id="PTHR33343:SF1">
    <property type="entry name" value="LARGE RIBOSOMAL SUBUNIT PROTEIN BL35M"/>
    <property type="match status" value="1"/>
</dbReference>